<dbReference type="Gene3D" id="1.10.510.10">
    <property type="entry name" value="Transferase(Phosphotransferase) domain 1"/>
    <property type="match status" value="1"/>
</dbReference>
<dbReference type="SUPFAM" id="SSF56112">
    <property type="entry name" value="Protein kinase-like (PK-like)"/>
    <property type="match status" value="1"/>
</dbReference>
<dbReference type="InterPro" id="IPR001245">
    <property type="entry name" value="Ser-Thr/Tyr_kinase_cat_dom"/>
</dbReference>
<dbReference type="PANTHER" id="PTHR45756:SF1">
    <property type="entry name" value="PROTEIN KINASE DOMAIN CONTAINING PROTEIN"/>
    <property type="match status" value="1"/>
</dbReference>
<dbReference type="PROSITE" id="PS50011">
    <property type="entry name" value="PROTEIN_KINASE_DOM"/>
    <property type="match status" value="1"/>
</dbReference>
<dbReference type="InterPro" id="IPR053215">
    <property type="entry name" value="TKL_Ser/Thr_kinase"/>
</dbReference>
<dbReference type="InterPro" id="IPR011009">
    <property type="entry name" value="Kinase-like_dom_sf"/>
</dbReference>
<evidence type="ECO:0000313" key="3">
    <source>
        <dbReference type="WBParaSite" id="PDA_v2.g5325.t1"/>
    </source>
</evidence>
<proteinExistence type="predicted"/>
<organism evidence="2 3">
    <name type="scientific">Panagrolaimus davidi</name>
    <dbReference type="NCBI Taxonomy" id="227884"/>
    <lineage>
        <taxon>Eukaryota</taxon>
        <taxon>Metazoa</taxon>
        <taxon>Ecdysozoa</taxon>
        <taxon>Nematoda</taxon>
        <taxon>Chromadorea</taxon>
        <taxon>Rhabditida</taxon>
        <taxon>Tylenchina</taxon>
        <taxon>Panagrolaimomorpha</taxon>
        <taxon>Panagrolaimoidea</taxon>
        <taxon>Panagrolaimidae</taxon>
        <taxon>Panagrolaimus</taxon>
    </lineage>
</organism>
<name>A0A914QPL2_9BILA</name>
<evidence type="ECO:0000259" key="1">
    <source>
        <dbReference type="PROSITE" id="PS50011"/>
    </source>
</evidence>
<reference evidence="3" key="1">
    <citation type="submission" date="2022-11" db="UniProtKB">
        <authorList>
            <consortium name="WormBaseParasite"/>
        </authorList>
    </citation>
    <scope>IDENTIFICATION</scope>
</reference>
<dbReference type="Gene3D" id="3.30.200.20">
    <property type="entry name" value="Phosphorylase Kinase, domain 1"/>
    <property type="match status" value="1"/>
</dbReference>
<dbReference type="InterPro" id="IPR000719">
    <property type="entry name" value="Prot_kinase_dom"/>
</dbReference>
<sequence length="207" mass="23866">MITNVDDFKKDEEISCGAFSYVFKGSLRGIPVAIKVAKDEGRKSIHRELKIYDKISHPNILEPKGVHFVKDDNAEFVEISDFGCSIDLERDYEIKFLCTESHISYEILKSRKLPNVITPVSKASDVWAFAVTMWQIFEKTHLLPIDFCKEGDIIKNYETGKKLPIPATVSEDFWRYILLPCFDLHPKARPSMEDLHKSLISMLYTFV</sequence>
<dbReference type="Proteomes" id="UP000887578">
    <property type="component" value="Unplaced"/>
</dbReference>
<protein>
    <submittedName>
        <fullName evidence="3">Protein kinase domain-containing protein</fullName>
    </submittedName>
</protein>
<dbReference type="AlphaFoldDB" id="A0A914QPL2"/>
<evidence type="ECO:0000313" key="2">
    <source>
        <dbReference type="Proteomes" id="UP000887578"/>
    </source>
</evidence>
<keyword evidence="2" id="KW-1185">Reference proteome</keyword>
<dbReference type="Pfam" id="PF07714">
    <property type="entry name" value="PK_Tyr_Ser-Thr"/>
    <property type="match status" value="2"/>
</dbReference>
<dbReference type="GO" id="GO:0004672">
    <property type="term" value="F:protein kinase activity"/>
    <property type="evidence" value="ECO:0007669"/>
    <property type="project" value="InterPro"/>
</dbReference>
<feature type="domain" description="Protein kinase" evidence="1">
    <location>
        <begin position="1"/>
        <end position="207"/>
    </location>
</feature>
<dbReference type="GO" id="GO:0005524">
    <property type="term" value="F:ATP binding"/>
    <property type="evidence" value="ECO:0007669"/>
    <property type="project" value="InterPro"/>
</dbReference>
<dbReference type="WBParaSite" id="PDA_v2.g5325.t1">
    <property type="protein sequence ID" value="PDA_v2.g5325.t1"/>
    <property type="gene ID" value="PDA_v2.g5325"/>
</dbReference>
<dbReference type="PANTHER" id="PTHR45756">
    <property type="entry name" value="PALMITOYLTRANSFERASE"/>
    <property type="match status" value="1"/>
</dbReference>
<accession>A0A914QPL2</accession>